<keyword evidence="2" id="KW-1185">Reference proteome</keyword>
<dbReference type="RefSeq" id="NP_064995.1">
    <property type="nucleotide sequence ID" value="NC_002520.1"/>
</dbReference>
<evidence type="ECO:0000313" key="2">
    <source>
        <dbReference type="Proteomes" id="UP000000872"/>
    </source>
</evidence>
<dbReference type="GeneID" id="1494803"/>
<evidence type="ECO:0000313" key="1">
    <source>
        <dbReference type="EMBL" id="AAG02919.1"/>
    </source>
</evidence>
<accession>Q9EMJ3</accession>
<dbReference type="Proteomes" id="UP000000872">
    <property type="component" value="Segment"/>
</dbReference>
<sequence length="69" mass="8151">MEKQNISKELANIFSNIKMNDNIKSDSNIDELFLNKKLCSPIKKKYLKYKKIKQISNVNKSKVCRKILF</sequence>
<protein>
    <submittedName>
        <fullName evidence="1">AMV213</fullName>
    </submittedName>
</protein>
<gene>
    <name evidence="1" type="primary">AMV213</name>
</gene>
<name>Q9EMJ3_AMEPV</name>
<organism evidence="1 2">
    <name type="scientific">Amsacta moorei entomopoxvirus</name>
    <name type="common">AmEPV</name>
    <dbReference type="NCBI Taxonomy" id="28321"/>
    <lineage>
        <taxon>Viruses</taxon>
        <taxon>Varidnaviria</taxon>
        <taxon>Bamfordvirae</taxon>
        <taxon>Nucleocytoviricota</taxon>
        <taxon>Pokkesviricetes</taxon>
        <taxon>Chitovirales</taxon>
        <taxon>Poxviridae</taxon>
        <taxon>Entomopoxvirinae</taxon>
        <taxon>Betaentomopoxvirus</taxon>
    </lineage>
</organism>
<reference evidence="1 2" key="1">
    <citation type="journal article" date="2000" name="Virology">
        <title>Complete genomic sequence of the Amsacta moorei entomopoxvirus: analysis and comparison with other poxviruses.</title>
        <authorList>
            <person name="Bawden A.L."/>
            <person name="Glassberg K.J."/>
            <person name="Diggans J."/>
            <person name="Shaw R."/>
            <person name="Farmerie W."/>
            <person name="Moyer R.W."/>
        </authorList>
    </citation>
    <scope>NUCLEOTIDE SEQUENCE [LARGE SCALE GENOMIC DNA]</scope>
</reference>
<dbReference type="EMBL" id="AF250284">
    <property type="protein sequence ID" value="AAG02919.1"/>
    <property type="molecule type" value="Genomic_DNA"/>
</dbReference>
<organismHost>
    <name type="scientific">Amsacta</name>
    <dbReference type="NCBI Taxonomy" id="340055"/>
</organismHost>
<dbReference type="KEGG" id="vg:1494803"/>
<proteinExistence type="predicted"/>